<dbReference type="CDD" id="cd06145">
    <property type="entry name" value="REX1_like"/>
    <property type="match status" value="1"/>
</dbReference>
<evidence type="ECO:0000259" key="8">
    <source>
        <dbReference type="SMART" id="SM00479"/>
    </source>
</evidence>
<dbReference type="InterPro" id="IPR047021">
    <property type="entry name" value="REXO1/3/4-like"/>
</dbReference>
<evidence type="ECO:0000256" key="6">
    <source>
        <dbReference type="ARBA" id="ARBA00023242"/>
    </source>
</evidence>
<dbReference type="Gene3D" id="3.30.420.10">
    <property type="entry name" value="Ribonuclease H-like superfamily/Ribonuclease H"/>
    <property type="match status" value="1"/>
</dbReference>
<evidence type="ECO:0000256" key="7">
    <source>
        <dbReference type="SAM" id="MobiDB-lite"/>
    </source>
</evidence>
<dbReference type="GO" id="GO:0005634">
    <property type="term" value="C:nucleus"/>
    <property type="evidence" value="ECO:0007669"/>
    <property type="project" value="UniProtKB-SubCell"/>
</dbReference>
<dbReference type="AlphaFoldDB" id="A0A0N0NRQ8"/>
<dbReference type="GO" id="GO:0003676">
    <property type="term" value="F:nucleic acid binding"/>
    <property type="evidence" value="ECO:0007669"/>
    <property type="project" value="InterPro"/>
</dbReference>
<protein>
    <submittedName>
        <fullName evidence="9">Putative exonuclease</fullName>
    </submittedName>
</protein>
<feature type="compositionally biased region" description="Basic and acidic residues" evidence="7">
    <location>
        <begin position="45"/>
        <end position="57"/>
    </location>
</feature>
<dbReference type="SUPFAM" id="SSF53098">
    <property type="entry name" value="Ribonuclease H-like"/>
    <property type="match status" value="1"/>
</dbReference>
<evidence type="ECO:0000256" key="2">
    <source>
        <dbReference type="ARBA" id="ARBA00006357"/>
    </source>
</evidence>
<dbReference type="InterPro" id="IPR034922">
    <property type="entry name" value="REX1-like_exo"/>
</dbReference>
<comment type="similarity">
    <text evidence="2">Belongs to the REXO1/REXO3 family.</text>
</comment>
<organism evidence="9 10">
    <name type="scientific">Cyphellophora attinorum</name>
    <dbReference type="NCBI Taxonomy" id="1664694"/>
    <lineage>
        <taxon>Eukaryota</taxon>
        <taxon>Fungi</taxon>
        <taxon>Dikarya</taxon>
        <taxon>Ascomycota</taxon>
        <taxon>Pezizomycotina</taxon>
        <taxon>Eurotiomycetes</taxon>
        <taxon>Chaetothyriomycetidae</taxon>
        <taxon>Chaetothyriales</taxon>
        <taxon>Cyphellophoraceae</taxon>
        <taxon>Cyphellophora</taxon>
    </lineage>
</organism>
<dbReference type="GO" id="GO:0004527">
    <property type="term" value="F:exonuclease activity"/>
    <property type="evidence" value="ECO:0007669"/>
    <property type="project" value="UniProtKB-KW"/>
</dbReference>
<comment type="subcellular location">
    <subcellularLocation>
        <location evidence="1">Nucleus</location>
    </subcellularLocation>
</comment>
<accession>A0A0N0NRQ8</accession>
<feature type="region of interest" description="Disordered" evidence="7">
    <location>
        <begin position="511"/>
        <end position="531"/>
    </location>
</feature>
<dbReference type="Proteomes" id="UP000038010">
    <property type="component" value="Unassembled WGS sequence"/>
</dbReference>
<evidence type="ECO:0000313" key="9">
    <source>
        <dbReference type="EMBL" id="KPI45381.1"/>
    </source>
</evidence>
<dbReference type="PANTHER" id="PTHR12801">
    <property type="entry name" value="RNA EXONUCLEASE REXO1 / RECO3 FAMILY MEMBER-RELATED"/>
    <property type="match status" value="1"/>
</dbReference>
<dbReference type="PANTHER" id="PTHR12801:SF115">
    <property type="entry name" value="FI18136P1-RELATED"/>
    <property type="match status" value="1"/>
</dbReference>
<gene>
    <name evidence="9" type="ORF">AB675_2855</name>
</gene>
<name>A0A0N0NRQ8_9EURO</name>
<dbReference type="Pfam" id="PF00929">
    <property type="entry name" value="RNase_T"/>
    <property type="match status" value="1"/>
</dbReference>
<keyword evidence="3" id="KW-0540">Nuclease</keyword>
<keyword evidence="6" id="KW-0539">Nucleus</keyword>
<evidence type="ECO:0000256" key="4">
    <source>
        <dbReference type="ARBA" id="ARBA00022801"/>
    </source>
</evidence>
<reference evidence="9 10" key="1">
    <citation type="submission" date="2015-06" db="EMBL/GenBank/DDBJ databases">
        <title>Draft genome of the ant-associated black yeast Phialophora attae CBS 131958.</title>
        <authorList>
            <person name="Moreno L.F."/>
            <person name="Stielow B.J."/>
            <person name="de Hoog S."/>
            <person name="Vicente V.A."/>
            <person name="Weiss V.A."/>
            <person name="de Vries M."/>
            <person name="Cruz L.M."/>
            <person name="Souza E.M."/>
        </authorList>
    </citation>
    <scope>NUCLEOTIDE SEQUENCE [LARGE SCALE GENOMIC DNA]</scope>
    <source>
        <strain evidence="9 10">CBS 131958</strain>
    </source>
</reference>
<evidence type="ECO:0000313" key="10">
    <source>
        <dbReference type="Proteomes" id="UP000038010"/>
    </source>
</evidence>
<evidence type="ECO:0000256" key="5">
    <source>
        <dbReference type="ARBA" id="ARBA00022839"/>
    </source>
</evidence>
<comment type="caution">
    <text evidence="9">The sequence shown here is derived from an EMBL/GenBank/DDBJ whole genome shotgun (WGS) entry which is preliminary data.</text>
</comment>
<feature type="compositionally biased region" description="Basic and acidic residues" evidence="7">
    <location>
        <begin position="1"/>
        <end position="35"/>
    </location>
</feature>
<evidence type="ECO:0000256" key="1">
    <source>
        <dbReference type="ARBA" id="ARBA00004123"/>
    </source>
</evidence>
<dbReference type="OrthoDB" id="206335at2759"/>
<keyword evidence="5 9" id="KW-0269">Exonuclease</keyword>
<feature type="compositionally biased region" description="Polar residues" evidence="7">
    <location>
        <begin position="511"/>
        <end position="521"/>
    </location>
</feature>
<dbReference type="InterPro" id="IPR013520">
    <property type="entry name" value="Ribonucl_H"/>
</dbReference>
<dbReference type="RefSeq" id="XP_018005344.1">
    <property type="nucleotide sequence ID" value="XM_018142859.1"/>
</dbReference>
<proteinExistence type="inferred from homology"/>
<evidence type="ECO:0000256" key="3">
    <source>
        <dbReference type="ARBA" id="ARBA00022722"/>
    </source>
</evidence>
<dbReference type="STRING" id="1664694.A0A0N0NRQ8"/>
<dbReference type="InterPro" id="IPR036397">
    <property type="entry name" value="RNaseH_sf"/>
</dbReference>
<sequence>MARKRSHDDFGNDASLHRDESTDVRLAKAEWQEVRSKKKRRKEHRSNEVKVRQHTPESPEPEASTPSLRFGPSVGALHVDDLQSLILYILTKDAVAPKWVAVRNARAIKQVVTLMVPGIDRTMLEAVTEVVTKARSRTNGQAAVLDGKTNHHQVEQGQLRGLHQIKAPGNSKTGHFASPLQAMLLTSIPVSKRKNDQPKAGRSTRNGPTPLYEFIHTPEQLEEADFPLHPSLSTDPIDVELQATRRRQAAQSVKVDGWVDTVVESSTLPSAPGDSRDSSGPVAPVYALDCEMVVTDDDRHSLARVSIVNWDGITVLDELVKPSLPIKDYLTQYSGITEAKLKGVTTKLEDIQARLLKLFTPSTVIAGHSLDSDLNALKLTHPFIIDTTILYPHPNGLPSRSSLKYLTKKYLNRDIQKGGVAGHDSVEDALAVMDLVKLKCKMGPQFGSNESNQESIFARLSRSGHKTAMFDHGTYVGGVGRPANIKVGCKDDIEIVDALLRVLAPSHTDETITNTAASGRSVSEDGQDPMLTPPAFTFARLRALEFLDRRKPSPIATSSDSLPDDSTTEIAAKAETHKEILQHLLRMVEALISRSNSSEPILLIVYPGGPDPANKDLKDVHRLQAMHKQYQQEFKTKKWDQLSVQWTDRETQALRRAFEQARKGWGFVGLL</sequence>
<dbReference type="SMART" id="SM00479">
    <property type="entry name" value="EXOIII"/>
    <property type="match status" value="1"/>
</dbReference>
<dbReference type="EMBL" id="LFJN01000002">
    <property type="protein sequence ID" value="KPI45381.1"/>
    <property type="molecule type" value="Genomic_DNA"/>
</dbReference>
<dbReference type="InterPro" id="IPR012337">
    <property type="entry name" value="RNaseH-like_sf"/>
</dbReference>
<keyword evidence="4" id="KW-0378">Hydrolase</keyword>
<keyword evidence="10" id="KW-1185">Reference proteome</keyword>
<dbReference type="VEuPathDB" id="FungiDB:AB675_2855"/>
<dbReference type="GeneID" id="28734739"/>
<feature type="region of interest" description="Disordered" evidence="7">
    <location>
        <begin position="1"/>
        <end position="69"/>
    </location>
</feature>
<dbReference type="FunFam" id="3.30.420.10:FF:000019">
    <property type="entry name" value="RNA exonuclease NEF-sp"/>
    <property type="match status" value="1"/>
</dbReference>
<feature type="domain" description="Exonuclease" evidence="8">
    <location>
        <begin position="284"/>
        <end position="445"/>
    </location>
</feature>